<keyword evidence="2" id="KW-0812">Transmembrane</keyword>
<dbReference type="PANTHER" id="PTHR35408">
    <property type="entry name" value="CHROMOSOME 15, WHOLE GENOME SHOTGUN SEQUENCE"/>
    <property type="match status" value="1"/>
</dbReference>
<evidence type="ECO:0000256" key="2">
    <source>
        <dbReference type="SAM" id="Phobius"/>
    </source>
</evidence>
<comment type="caution">
    <text evidence="5">The sequence shown here is derived from an EMBL/GenBank/DDBJ whole genome shotgun (WGS) entry which is preliminary data.</text>
</comment>
<keyword evidence="2" id="KW-0472">Membrane</keyword>
<proteinExistence type="predicted"/>
<feature type="transmembrane region" description="Helical" evidence="2">
    <location>
        <begin position="482"/>
        <end position="503"/>
    </location>
</feature>
<feature type="compositionally biased region" description="Basic residues" evidence="1">
    <location>
        <begin position="179"/>
        <end position="192"/>
    </location>
</feature>
<feature type="compositionally biased region" description="Low complexity" evidence="1">
    <location>
        <begin position="20"/>
        <end position="32"/>
    </location>
</feature>
<reference evidence="5 6" key="1">
    <citation type="submission" date="2018-11" db="EMBL/GenBank/DDBJ databases">
        <title>Genome sequence of Saitozyma podzolica DSM 27192.</title>
        <authorList>
            <person name="Aliyu H."/>
            <person name="Gorte O."/>
            <person name="Ochsenreither K."/>
        </authorList>
    </citation>
    <scope>NUCLEOTIDE SEQUENCE [LARGE SCALE GENOMIC DNA]</scope>
    <source>
        <strain evidence="5 6">DSM 27192</strain>
    </source>
</reference>
<feature type="transmembrane region" description="Helical" evidence="2">
    <location>
        <begin position="959"/>
        <end position="983"/>
    </location>
</feature>
<keyword evidence="2" id="KW-1133">Transmembrane helix</keyword>
<dbReference type="AlphaFoldDB" id="A0A427YGL3"/>
<gene>
    <name evidence="5" type="ORF">EHS25_001580</name>
</gene>
<dbReference type="SUPFAM" id="SSF53448">
    <property type="entry name" value="Nucleotide-diphospho-sugar transferases"/>
    <property type="match status" value="1"/>
</dbReference>
<feature type="transmembrane region" description="Helical" evidence="2">
    <location>
        <begin position="523"/>
        <end position="546"/>
    </location>
</feature>
<feature type="domain" description="DUF7928" evidence="4">
    <location>
        <begin position="274"/>
        <end position="437"/>
    </location>
</feature>
<dbReference type="PANTHER" id="PTHR35408:SF3">
    <property type="entry name" value="GLYCOSYLTRANSFERASE 2-LIKE DOMAIN-CONTAINING PROTEIN"/>
    <property type="match status" value="1"/>
</dbReference>
<dbReference type="Pfam" id="PF13632">
    <property type="entry name" value="Glyco_trans_2_3"/>
    <property type="match status" value="1"/>
</dbReference>
<dbReference type="InterPro" id="IPR029044">
    <property type="entry name" value="Nucleotide-diphossugar_trans"/>
</dbReference>
<dbReference type="STRING" id="1890683.A0A427YGL3"/>
<accession>A0A427YGL3</accession>
<feature type="transmembrane region" description="Helical" evidence="2">
    <location>
        <begin position="1003"/>
        <end position="1026"/>
    </location>
</feature>
<dbReference type="InterPro" id="IPR001173">
    <property type="entry name" value="Glyco_trans_2-like"/>
</dbReference>
<keyword evidence="6" id="KW-1185">Reference proteome</keyword>
<feature type="region of interest" description="Disordered" evidence="1">
    <location>
        <begin position="128"/>
        <end position="199"/>
    </location>
</feature>
<evidence type="ECO:0000313" key="6">
    <source>
        <dbReference type="Proteomes" id="UP000279259"/>
    </source>
</evidence>
<dbReference type="Pfam" id="PF25550">
    <property type="entry name" value="DUF7928"/>
    <property type="match status" value="1"/>
</dbReference>
<dbReference type="OrthoDB" id="38531at2759"/>
<feature type="compositionally biased region" description="Polar residues" evidence="1">
    <location>
        <begin position="234"/>
        <end position="259"/>
    </location>
</feature>
<name>A0A427YGL3_9TREE</name>
<feature type="transmembrane region" description="Helical" evidence="2">
    <location>
        <begin position="1055"/>
        <end position="1076"/>
    </location>
</feature>
<evidence type="ECO:0000259" key="4">
    <source>
        <dbReference type="Pfam" id="PF25550"/>
    </source>
</evidence>
<feature type="domain" description="Glycosyltransferase 2-like" evidence="3">
    <location>
        <begin position="733"/>
        <end position="943"/>
    </location>
</feature>
<feature type="region of interest" description="Disordered" evidence="1">
    <location>
        <begin position="215"/>
        <end position="261"/>
    </location>
</feature>
<feature type="transmembrane region" description="Helical" evidence="2">
    <location>
        <begin position="1088"/>
        <end position="1105"/>
    </location>
</feature>
<protein>
    <submittedName>
        <fullName evidence="5">Uncharacterized protein</fullName>
    </submittedName>
</protein>
<feature type="region of interest" description="Disordered" evidence="1">
    <location>
        <begin position="13"/>
        <end position="32"/>
    </location>
</feature>
<dbReference type="EMBL" id="RSCD01000011">
    <property type="protein sequence ID" value="RSH90246.1"/>
    <property type="molecule type" value="Genomic_DNA"/>
</dbReference>
<dbReference type="InterPro" id="IPR057688">
    <property type="entry name" value="DUF7928"/>
</dbReference>
<feature type="compositionally biased region" description="Basic and acidic residues" evidence="1">
    <location>
        <begin position="133"/>
        <end position="147"/>
    </location>
</feature>
<organism evidence="5 6">
    <name type="scientific">Saitozyma podzolica</name>
    <dbReference type="NCBI Taxonomy" id="1890683"/>
    <lineage>
        <taxon>Eukaryota</taxon>
        <taxon>Fungi</taxon>
        <taxon>Dikarya</taxon>
        <taxon>Basidiomycota</taxon>
        <taxon>Agaricomycotina</taxon>
        <taxon>Tremellomycetes</taxon>
        <taxon>Tremellales</taxon>
        <taxon>Trimorphomycetaceae</taxon>
        <taxon>Saitozyma</taxon>
    </lineage>
</organism>
<dbReference type="Gene3D" id="3.90.550.10">
    <property type="entry name" value="Spore Coat Polysaccharide Biosynthesis Protein SpsA, Chain A"/>
    <property type="match status" value="2"/>
</dbReference>
<feature type="transmembrane region" description="Helical" evidence="2">
    <location>
        <begin position="928"/>
        <end position="947"/>
    </location>
</feature>
<feature type="region of interest" description="Disordered" evidence="1">
    <location>
        <begin position="88"/>
        <end position="108"/>
    </location>
</feature>
<evidence type="ECO:0000313" key="5">
    <source>
        <dbReference type="EMBL" id="RSH90246.1"/>
    </source>
</evidence>
<evidence type="ECO:0000256" key="1">
    <source>
        <dbReference type="SAM" id="MobiDB-lite"/>
    </source>
</evidence>
<dbReference type="Proteomes" id="UP000279259">
    <property type="component" value="Unassembled WGS sequence"/>
</dbReference>
<evidence type="ECO:0000259" key="3">
    <source>
        <dbReference type="Pfam" id="PF13632"/>
    </source>
</evidence>
<feature type="compositionally biased region" description="Basic and acidic residues" evidence="1">
    <location>
        <begin position="88"/>
        <end position="103"/>
    </location>
</feature>
<sequence length="1115" mass="125041">MGFFSKKPKVAFAPDELPMGNASSASASASGRRNSLFPNLLGFSEGFGGGAQGAVPGQSQTTFLGRKMSTAIVPAFARKASLAVAERDRNPRHLRMGETDPSHHGYGTDMERAFFDAKLELDAPSIEEDMASVDEKSSINRRLDKGKQKAPQWNAKLGWEPGPPKGAANSGKSKDKSVKKSRSLKHRSKRAQRNLDDNLDAFNSFAQNGQLSLTRSRSYEPSLRSHPGTDPGGSVTSFQSYDKPTSNAPSTYDTASYLSSDRPKAVPVGDGFDALDVMADHIFRIGVQKKKWFRAPKTGVAGEGVATGLTIRARTGLYRTFPVNYEALEPFEVAVTRLNPEVAIKIDSQIVRNIVRSYIDPSPSMSELVIDENTRIQILDSMPSLGRARKHQYAAFIRDEGVMIVWADDVDAIIPAAEILEEALIHFIWRGEEENAKYNQALVVDAAISAQEKEGADIKEEDMDPEDIEIRRVKKHWKERPVVLYAPLFDAMSIMLCMCLIALGSRTLIKEYALDGGVARFALFIFAPALFCIATFACMCLIGSIWQTFGPVRQVTQKSLYFSGVAPKRTMGELPHVTVQLPVYKESLDEVIRPTVESLKKAITTYERQGGSVGIIVCDDGLQLLSKEDADERRRFYFDNNIAYVARPGHNVDDFVRKGRFKKAGNMNFTNALSLRVEEVMDELRPLDQATRPADHFWSENDENAVYDKALEQVLQERQGKAWAAGNIRIGPFILLIDSDTRVPEDCFADAVSEMAESPEVAIIQHMSGVMQVAHHFFENGVAHFTWSIQHAISYCCASGEVAPFVGHNAFLRWAALQECMFIDPDDGVNKIWSEDHVSEDFAIAVTLQIKGYVVRWATYSNGDFQEGVSLTCDDELNRWQKYAFGCSELLFHPIKQWFTKGPITPLFHRFMWSNIPLHSKFTISGYVFSYYAISVAWPLTVVNYFLEGWNIPIDQYYLPSWNVTIVCLILFVGISNLAYIILRYRLKLPGASQMAFDQIKWIPFFSIFFIGMSMPMSAALVSHLVGYNMTWSTTVKTVQKSNFFLQIPIIWRRFWPQLVFFGLCVPMMIITSSNLMPSGYRVNNVEVFVPMGILTGSHLLYPFALNPWFLSFSF</sequence>